<name>A0A6A6LCV8_HEVBR</name>
<evidence type="ECO:0008006" key="4">
    <source>
        <dbReference type="Google" id="ProtNLM"/>
    </source>
</evidence>
<sequence>MGKVKDMEEQMSLVRMAILQGSVVGAATTSIAPTARVEVPKPNAFHGGRNAKEIDNFLWSLEQYFRALGITEDARKIDHAPLYLADTAMVWWRRRLLDIERELHKRERNSSPQKERNEGSSSHGRDGSYRPYKPKEGHKGPEGRPRGVEQLPEGEEAKRLGIPYEREMGWLKAVNSTPNLVHGVARNVKVRIGDWKGTLDFFVVSMDEYQVRAWGRLRGSGQAIPMLLPTAYVSQREVSTGEALGSATGRRGQLGGTGHCHGPSGQLGALGTATGPSGGATGGTGHCHGPIEGSNWEALGTATGLSGATGGTGHCHGPVGGNWEALGTCHGLVGGNWEALGTATGPSGATGRNWALPRARRGVTVRVDHPNSATRAALVFPLRLSQPSNTLSLFNRLTRVAICQSE</sequence>
<dbReference type="EMBL" id="JAAGAX010000011">
    <property type="protein sequence ID" value="KAF2298295.1"/>
    <property type="molecule type" value="Genomic_DNA"/>
</dbReference>
<organism evidence="2 3">
    <name type="scientific">Hevea brasiliensis</name>
    <name type="common">Para rubber tree</name>
    <name type="synonym">Siphonia brasiliensis</name>
    <dbReference type="NCBI Taxonomy" id="3981"/>
    <lineage>
        <taxon>Eukaryota</taxon>
        <taxon>Viridiplantae</taxon>
        <taxon>Streptophyta</taxon>
        <taxon>Embryophyta</taxon>
        <taxon>Tracheophyta</taxon>
        <taxon>Spermatophyta</taxon>
        <taxon>Magnoliopsida</taxon>
        <taxon>eudicotyledons</taxon>
        <taxon>Gunneridae</taxon>
        <taxon>Pentapetalae</taxon>
        <taxon>rosids</taxon>
        <taxon>fabids</taxon>
        <taxon>Malpighiales</taxon>
        <taxon>Euphorbiaceae</taxon>
        <taxon>Crotonoideae</taxon>
        <taxon>Micrandreae</taxon>
        <taxon>Hevea</taxon>
    </lineage>
</organism>
<accession>A0A6A6LCV8</accession>
<dbReference type="Proteomes" id="UP000467840">
    <property type="component" value="Chromosome 1"/>
</dbReference>
<dbReference type="AlphaFoldDB" id="A0A6A6LCV8"/>
<reference evidence="2 3" key="1">
    <citation type="journal article" date="2020" name="Mol. Plant">
        <title>The Chromosome-Based Rubber Tree Genome Provides New Insights into Spurge Genome Evolution and Rubber Biosynthesis.</title>
        <authorList>
            <person name="Liu J."/>
            <person name="Shi C."/>
            <person name="Shi C.C."/>
            <person name="Li W."/>
            <person name="Zhang Q.J."/>
            <person name="Zhang Y."/>
            <person name="Li K."/>
            <person name="Lu H.F."/>
            <person name="Shi C."/>
            <person name="Zhu S.T."/>
            <person name="Xiao Z.Y."/>
            <person name="Nan H."/>
            <person name="Yue Y."/>
            <person name="Zhu X.G."/>
            <person name="Wu Y."/>
            <person name="Hong X.N."/>
            <person name="Fan G.Y."/>
            <person name="Tong Y."/>
            <person name="Zhang D."/>
            <person name="Mao C.L."/>
            <person name="Liu Y.L."/>
            <person name="Hao S.J."/>
            <person name="Liu W.Q."/>
            <person name="Lv M.Q."/>
            <person name="Zhang H.B."/>
            <person name="Liu Y."/>
            <person name="Hu-Tang G.R."/>
            <person name="Wang J.P."/>
            <person name="Wang J.H."/>
            <person name="Sun Y.H."/>
            <person name="Ni S.B."/>
            <person name="Chen W.B."/>
            <person name="Zhang X.C."/>
            <person name="Jiao Y.N."/>
            <person name="Eichler E.E."/>
            <person name="Li G.H."/>
            <person name="Liu X."/>
            <person name="Gao L.Z."/>
        </authorList>
    </citation>
    <scope>NUCLEOTIDE SEQUENCE [LARGE SCALE GENOMIC DNA]</scope>
    <source>
        <strain evidence="3">cv. GT1</strain>
        <tissue evidence="2">Leaf</tissue>
    </source>
</reference>
<evidence type="ECO:0000313" key="2">
    <source>
        <dbReference type="EMBL" id="KAF2298295.1"/>
    </source>
</evidence>
<feature type="region of interest" description="Disordered" evidence="1">
    <location>
        <begin position="106"/>
        <end position="156"/>
    </location>
</feature>
<keyword evidence="3" id="KW-1185">Reference proteome</keyword>
<evidence type="ECO:0000256" key="1">
    <source>
        <dbReference type="SAM" id="MobiDB-lite"/>
    </source>
</evidence>
<gene>
    <name evidence="2" type="ORF">GH714_021422</name>
</gene>
<proteinExistence type="predicted"/>
<feature type="compositionally biased region" description="Basic and acidic residues" evidence="1">
    <location>
        <begin position="106"/>
        <end position="147"/>
    </location>
</feature>
<protein>
    <recommendedName>
        <fullName evidence="4">Retrotransposon gag domain-containing protein</fullName>
    </recommendedName>
</protein>
<comment type="caution">
    <text evidence="2">The sequence shown here is derived from an EMBL/GenBank/DDBJ whole genome shotgun (WGS) entry which is preliminary data.</text>
</comment>
<feature type="region of interest" description="Disordered" evidence="1">
    <location>
        <begin position="243"/>
        <end position="270"/>
    </location>
</feature>
<evidence type="ECO:0000313" key="3">
    <source>
        <dbReference type="Proteomes" id="UP000467840"/>
    </source>
</evidence>